<comment type="caution">
    <text evidence="3">The sequence shown here is derived from an EMBL/GenBank/DDBJ whole genome shotgun (WGS) entry which is preliminary data.</text>
</comment>
<keyword evidence="4" id="KW-1185">Reference proteome</keyword>
<keyword evidence="2" id="KW-1133">Transmembrane helix</keyword>
<keyword evidence="2" id="KW-0812">Transmembrane</keyword>
<evidence type="ECO:0000256" key="2">
    <source>
        <dbReference type="SAM" id="Phobius"/>
    </source>
</evidence>
<proteinExistence type="predicted"/>
<evidence type="ECO:0000313" key="3">
    <source>
        <dbReference type="EMBL" id="GAA3724810.1"/>
    </source>
</evidence>
<feature type="region of interest" description="Disordered" evidence="1">
    <location>
        <begin position="1"/>
        <end position="20"/>
    </location>
</feature>
<sequence>MWGESQVDKKDEHVSDKDVNMKGEREEDLVYIEGQNREMIQRETVNKKNPLMWIIPILIVLLIIPLIVNQFSGGGSEEEDEEESAAIIQEAPATGEAAVHFEATSEQELISEADMASVVQPFQGMISATFPSTGALTATS</sequence>
<evidence type="ECO:0000256" key="1">
    <source>
        <dbReference type="SAM" id="MobiDB-lite"/>
    </source>
</evidence>
<protein>
    <submittedName>
        <fullName evidence="3">Uncharacterized protein</fullName>
    </submittedName>
</protein>
<name>A0ABP7EZ34_9STAP</name>
<organism evidence="3 4">
    <name type="scientific">Salinicoccus jeotgali</name>
    <dbReference type="NCBI Taxonomy" id="381634"/>
    <lineage>
        <taxon>Bacteria</taxon>
        <taxon>Bacillati</taxon>
        <taxon>Bacillota</taxon>
        <taxon>Bacilli</taxon>
        <taxon>Bacillales</taxon>
        <taxon>Staphylococcaceae</taxon>
        <taxon>Salinicoccus</taxon>
    </lineage>
</organism>
<gene>
    <name evidence="3" type="ORF">GCM10022378_13500</name>
</gene>
<keyword evidence="2" id="KW-0472">Membrane</keyword>
<evidence type="ECO:0000313" key="4">
    <source>
        <dbReference type="Proteomes" id="UP001500920"/>
    </source>
</evidence>
<dbReference type="EMBL" id="BAABCK010000022">
    <property type="protein sequence ID" value="GAA3724810.1"/>
    <property type="molecule type" value="Genomic_DNA"/>
</dbReference>
<feature type="transmembrane region" description="Helical" evidence="2">
    <location>
        <begin position="51"/>
        <end position="68"/>
    </location>
</feature>
<reference evidence="4" key="1">
    <citation type="journal article" date="2019" name="Int. J. Syst. Evol. Microbiol.">
        <title>The Global Catalogue of Microorganisms (GCM) 10K type strain sequencing project: providing services to taxonomists for standard genome sequencing and annotation.</title>
        <authorList>
            <consortium name="The Broad Institute Genomics Platform"/>
            <consortium name="The Broad Institute Genome Sequencing Center for Infectious Disease"/>
            <person name="Wu L."/>
            <person name="Ma J."/>
        </authorList>
    </citation>
    <scope>NUCLEOTIDE SEQUENCE [LARGE SCALE GENOMIC DNA]</scope>
    <source>
        <strain evidence="4">JCM 16981</strain>
    </source>
</reference>
<accession>A0ABP7EZ34</accession>
<dbReference type="Proteomes" id="UP001500920">
    <property type="component" value="Unassembled WGS sequence"/>
</dbReference>